<dbReference type="InterPro" id="IPR010359">
    <property type="entry name" value="IrrE_HExxH"/>
</dbReference>
<sequence length="335" mass="36969">MTPDAFSRALRGERGFAAIELAKIADLLDADLHFIITGSPDPNRVVAAARHSFDQETRRHHVPGKDIDLPHLDAVLLAYEQVQGGLAASDVPETLESARVALGDDFIRPFADRLDSLGIDVVRLSEITSAYSFRFGDRAIIALEATGNWFRENWSLAHELGHLVHQEESFRQGRSAEVVSSEPEANAFAAEILLPATWIQNIDWTVVTEADIAEHVWNRGVSVEALKNRIVALRLPMNDYLETWSTQPTQRLLRRHWKTSEPGDPITVRMDAASTRRFPLALQHAHIAQIAQGTVRKDTLAWMLGVDPVDLEVDEPTGGGALSSDALADLLGLST</sequence>
<dbReference type="AlphaFoldDB" id="A0AAD1AA47"/>
<feature type="domain" description="IrrE N-terminal-like" evidence="1">
    <location>
        <begin position="116"/>
        <end position="230"/>
    </location>
</feature>
<evidence type="ECO:0000313" key="2">
    <source>
        <dbReference type="EMBL" id="AZZ54516.1"/>
    </source>
</evidence>
<protein>
    <submittedName>
        <fullName evidence="2">ImmA/IrrE family metallo-endopeptidase</fullName>
    </submittedName>
</protein>
<dbReference type="Pfam" id="PF06114">
    <property type="entry name" value="Peptidase_M78"/>
    <property type="match status" value="1"/>
</dbReference>
<name>A0AAD1AA47_9MICO</name>
<organism evidence="2 3">
    <name type="scientific">Rathayibacter iranicus</name>
    <dbReference type="NCBI Taxonomy" id="59737"/>
    <lineage>
        <taxon>Bacteria</taxon>
        <taxon>Bacillati</taxon>
        <taxon>Actinomycetota</taxon>
        <taxon>Actinomycetes</taxon>
        <taxon>Micrococcales</taxon>
        <taxon>Microbacteriaceae</taxon>
        <taxon>Rathayibacter</taxon>
    </lineage>
</organism>
<dbReference type="KEGG" id="ria:C7V51_00385"/>
<dbReference type="PANTHER" id="PTHR43236">
    <property type="entry name" value="ANTITOXIN HIGA1"/>
    <property type="match status" value="1"/>
</dbReference>
<evidence type="ECO:0000259" key="1">
    <source>
        <dbReference type="Pfam" id="PF06114"/>
    </source>
</evidence>
<reference evidence="2 3" key="1">
    <citation type="submission" date="2018-03" db="EMBL/GenBank/DDBJ databases">
        <title>Bacteriophage NCPPB3778 and a type I-E CRISPR drive the evolution of the US Biological Select Agent, Rathayibacter toxicus.</title>
        <authorList>
            <person name="Davis E.W.II."/>
            <person name="Tabima J.F."/>
            <person name="Weisberg A.J."/>
            <person name="Dantas Lopes L."/>
            <person name="Wiseman M.S."/>
            <person name="Wiseman M.S."/>
            <person name="Pupko T."/>
            <person name="Belcher M.S."/>
            <person name="Sechler A.J."/>
            <person name="Tancos M.A."/>
            <person name="Schroeder B.K."/>
            <person name="Murray T.D."/>
            <person name="Luster D.G."/>
            <person name="Schneider W.L."/>
            <person name="Rogers E."/>
            <person name="Andreote F.D."/>
            <person name="Grunwald N.J."/>
            <person name="Putnam M.L."/>
            <person name="Chang J.H."/>
        </authorList>
    </citation>
    <scope>NUCLEOTIDE SEQUENCE [LARGE SCALE GENOMIC DNA]</scope>
    <source>
        <strain evidence="2 3">NCCPB 2253</strain>
    </source>
</reference>
<dbReference type="InterPro" id="IPR052345">
    <property type="entry name" value="Rad_response_metalloprotease"/>
</dbReference>
<dbReference type="EMBL" id="CP028130">
    <property type="protein sequence ID" value="AZZ54516.1"/>
    <property type="molecule type" value="Genomic_DNA"/>
</dbReference>
<dbReference type="Proteomes" id="UP000283946">
    <property type="component" value="Chromosome"/>
</dbReference>
<evidence type="ECO:0000313" key="3">
    <source>
        <dbReference type="Proteomes" id="UP000283946"/>
    </source>
</evidence>
<dbReference type="PANTHER" id="PTHR43236:SF1">
    <property type="entry name" value="BLL7220 PROTEIN"/>
    <property type="match status" value="1"/>
</dbReference>
<proteinExistence type="predicted"/>
<accession>A0AAD1AA47</accession>
<gene>
    <name evidence="2" type="ORF">C7V51_00385</name>
</gene>
<dbReference type="Gene3D" id="1.10.10.2910">
    <property type="match status" value="1"/>
</dbReference>